<accession>A0ABU3P2N3</accession>
<protein>
    <submittedName>
        <fullName evidence="1">Uncharacterized protein</fullName>
    </submittedName>
</protein>
<name>A0ABU3P2N3_9FIRM</name>
<dbReference type="EMBL" id="JAUOZS010000001">
    <property type="protein sequence ID" value="MDT8903307.1"/>
    <property type="molecule type" value="Genomic_DNA"/>
</dbReference>
<dbReference type="SUPFAM" id="SSF143631">
    <property type="entry name" value="ApbE-like"/>
    <property type="match status" value="1"/>
</dbReference>
<proteinExistence type="predicted"/>
<organism evidence="1 2">
    <name type="scientific">Anaeroselena agilis</name>
    <dbReference type="NCBI Taxonomy" id="3063788"/>
    <lineage>
        <taxon>Bacteria</taxon>
        <taxon>Bacillati</taxon>
        <taxon>Bacillota</taxon>
        <taxon>Negativicutes</taxon>
        <taxon>Acetonemataceae</taxon>
        <taxon>Anaeroselena</taxon>
    </lineage>
</organism>
<reference evidence="1 2" key="1">
    <citation type="submission" date="2023-07" db="EMBL/GenBank/DDBJ databases">
        <title>The novel representative of Negativicutes class, Anaeroselena agilis gen. nov. sp. nov.</title>
        <authorList>
            <person name="Prokofeva M.I."/>
            <person name="Elcheninov A.G."/>
            <person name="Klyukina A."/>
            <person name="Kublanov I.V."/>
            <person name="Frolov E.N."/>
            <person name="Podosokorskaya O.A."/>
        </authorList>
    </citation>
    <scope>NUCLEOTIDE SEQUENCE [LARGE SCALE GENOMIC DNA]</scope>
    <source>
        <strain evidence="1 2">4137-cl</strain>
    </source>
</reference>
<comment type="caution">
    <text evidence="1">The sequence shown here is derived from an EMBL/GenBank/DDBJ whole genome shotgun (WGS) entry which is preliminary data.</text>
</comment>
<evidence type="ECO:0000313" key="1">
    <source>
        <dbReference type="EMBL" id="MDT8903307.1"/>
    </source>
</evidence>
<dbReference type="Gene3D" id="3.10.520.10">
    <property type="entry name" value="ApbE-like domains"/>
    <property type="match status" value="1"/>
</dbReference>
<sequence>MINELGPGKVALDYGPTQMVIQISGAGATTRLAREAAVYAVRQIGELAEVRLIAARPQQELGDIAGLPEVLQRMAAAVRMSGDEDLTPLAAVAGAIADMTADWLFAQGIPRCIVNNGGDIAVRLADNERVTVGVAPGLGRQPAHVLRPNAGDGIGGITTSGSGGRSFSQGIATAATVAASCAALADACSTSIGNAVYAPHPAIRLVRAEEIDPATDIPGRLVVRDIGELPPEIIQAALGNGRRRAKQYYDKGIIRGCAIFIGDIAVTVPEEFLYPLKNNK</sequence>
<dbReference type="Proteomes" id="UP001254848">
    <property type="component" value="Unassembled WGS sequence"/>
</dbReference>
<evidence type="ECO:0000313" key="2">
    <source>
        <dbReference type="Proteomes" id="UP001254848"/>
    </source>
</evidence>
<gene>
    <name evidence="1" type="ORF">Q4T40_18915</name>
</gene>
<dbReference type="RefSeq" id="WP_413781766.1">
    <property type="nucleotide sequence ID" value="NZ_JAUOZS010000001.1"/>
</dbReference>
<keyword evidence="2" id="KW-1185">Reference proteome</keyword>
<dbReference type="InterPro" id="IPR003374">
    <property type="entry name" value="ApbE-like_sf"/>
</dbReference>